<protein>
    <submittedName>
        <fullName evidence="2">Uncharacterized protein</fullName>
    </submittedName>
</protein>
<name>N0DYE8_9MICO</name>
<gene>
    <name evidence="2" type="ORF">BN10_1700009</name>
</gene>
<sequence length="82" mass="8719">MSAKHRAASRPIGTSGSRHTAHLEEQLTDPSDAARDREGGPNATLWKSCPGLRELPFVPVLSGQCVGRPRVSVLTAIVRSSS</sequence>
<accession>N0DYE8</accession>
<evidence type="ECO:0000313" key="3">
    <source>
        <dbReference type="Proteomes" id="UP000013167"/>
    </source>
</evidence>
<dbReference type="STRING" id="1193181.BN10_1700009"/>
<dbReference type="AlphaFoldDB" id="N0DYE8"/>
<comment type="caution">
    <text evidence="2">The sequence shown here is derived from an EMBL/GenBank/DDBJ whole genome shotgun (WGS) entry which is preliminary data.</text>
</comment>
<evidence type="ECO:0000256" key="1">
    <source>
        <dbReference type="SAM" id="MobiDB-lite"/>
    </source>
</evidence>
<evidence type="ECO:0000313" key="2">
    <source>
        <dbReference type="EMBL" id="CCH69463.1"/>
    </source>
</evidence>
<feature type="region of interest" description="Disordered" evidence="1">
    <location>
        <begin position="1"/>
        <end position="46"/>
    </location>
</feature>
<keyword evidence="3" id="KW-1185">Reference proteome</keyword>
<organism evidence="2 3">
    <name type="scientific">Phycicoccus elongatus Lp2</name>
    <dbReference type="NCBI Taxonomy" id="1193181"/>
    <lineage>
        <taxon>Bacteria</taxon>
        <taxon>Bacillati</taxon>
        <taxon>Actinomycetota</taxon>
        <taxon>Actinomycetes</taxon>
        <taxon>Micrococcales</taxon>
        <taxon>Intrasporangiaceae</taxon>
        <taxon>Phycicoccus</taxon>
    </lineage>
</organism>
<reference evidence="2 3" key="1">
    <citation type="journal article" date="2013" name="ISME J.">
        <title>A metabolic model for members of the genus Tetrasphaera involved in enhanced biological phosphorus removal.</title>
        <authorList>
            <person name="Kristiansen R."/>
            <person name="Nguyen H.T.T."/>
            <person name="Saunders A.M."/>
            <person name="Nielsen J.L."/>
            <person name="Wimmer R."/>
            <person name="Le V.Q."/>
            <person name="McIlroy S.J."/>
            <person name="Petrovski S."/>
            <person name="Seviour R.J."/>
            <person name="Calteau A."/>
            <person name="Nielsen K.L."/>
            <person name="Nielsen P.H."/>
        </authorList>
    </citation>
    <scope>NUCLEOTIDE SEQUENCE [LARGE SCALE GENOMIC DNA]</scope>
    <source>
        <strain evidence="2 3">Lp2</strain>
    </source>
</reference>
<proteinExistence type="predicted"/>
<dbReference type="EMBL" id="CAIZ01000080">
    <property type="protein sequence ID" value="CCH69463.1"/>
    <property type="molecule type" value="Genomic_DNA"/>
</dbReference>
<dbReference type="Proteomes" id="UP000013167">
    <property type="component" value="Unassembled WGS sequence"/>
</dbReference>
<dbReference type="HOGENOM" id="CLU_2557150_0_0_11"/>